<evidence type="ECO:0000313" key="9">
    <source>
        <dbReference type="EMBL" id="MBU5489552.1"/>
    </source>
</evidence>
<keyword evidence="5 9" id="KW-0067">ATP-binding</keyword>
<evidence type="ECO:0000256" key="3">
    <source>
        <dbReference type="ARBA" id="ARBA00022475"/>
    </source>
</evidence>
<evidence type="ECO:0000256" key="1">
    <source>
        <dbReference type="ARBA" id="ARBA00004202"/>
    </source>
</evidence>
<dbReference type="InterPro" id="IPR003593">
    <property type="entry name" value="AAA+_ATPase"/>
</dbReference>
<accession>A0ABS6EPP1</accession>
<dbReference type="SMART" id="SM00382">
    <property type="entry name" value="AAA"/>
    <property type="match status" value="2"/>
</dbReference>
<organism evidence="9 10">
    <name type="scientific">Butyricicoccus intestinisimiae</name>
    <dbReference type="NCBI Taxonomy" id="2841509"/>
    <lineage>
        <taxon>Bacteria</taxon>
        <taxon>Bacillati</taxon>
        <taxon>Bacillota</taxon>
        <taxon>Clostridia</taxon>
        <taxon>Eubacteriales</taxon>
        <taxon>Butyricicoccaceae</taxon>
        <taxon>Butyricicoccus</taxon>
    </lineage>
</organism>
<dbReference type="Proteomes" id="UP000783588">
    <property type="component" value="Unassembled WGS sequence"/>
</dbReference>
<evidence type="ECO:0000256" key="4">
    <source>
        <dbReference type="ARBA" id="ARBA00022741"/>
    </source>
</evidence>
<feature type="domain" description="ABC transporter" evidence="8">
    <location>
        <begin position="270"/>
        <end position="509"/>
    </location>
</feature>
<gene>
    <name evidence="9" type="ORF">KQI75_02745</name>
</gene>
<keyword evidence="7" id="KW-0472">Membrane</keyword>
<reference evidence="9 10" key="1">
    <citation type="submission" date="2021-06" db="EMBL/GenBank/DDBJ databases">
        <authorList>
            <person name="Sun Q."/>
            <person name="Li D."/>
        </authorList>
    </citation>
    <scope>NUCLEOTIDE SEQUENCE [LARGE SCALE GENOMIC DNA]</scope>
    <source>
        <strain evidence="9 10">MSJd-7</strain>
    </source>
</reference>
<dbReference type="PROSITE" id="PS00211">
    <property type="entry name" value="ABC_TRANSPORTER_1"/>
    <property type="match status" value="1"/>
</dbReference>
<dbReference type="Pfam" id="PF00005">
    <property type="entry name" value="ABC_tran"/>
    <property type="match status" value="2"/>
</dbReference>
<comment type="subcellular location">
    <subcellularLocation>
        <location evidence="1">Cell membrane</location>
        <topology evidence="1">Peripheral membrane protein</topology>
    </subcellularLocation>
</comment>
<evidence type="ECO:0000256" key="6">
    <source>
        <dbReference type="ARBA" id="ARBA00022967"/>
    </source>
</evidence>
<keyword evidence="4" id="KW-0547">Nucleotide-binding</keyword>
<dbReference type="InterPro" id="IPR003439">
    <property type="entry name" value="ABC_transporter-like_ATP-bd"/>
</dbReference>
<dbReference type="PANTHER" id="PTHR43553:SF27">
    <property type="entry name" value="ENERGY-COUPLING FACTOR TRANSPORTER ATP-BINDING PROTEIN ECFA2"/>
    <property type="match status" value="1"/>
</dbReference>
<comment type="caution">
    <text evidence="9">The sequence shown here is derived from an EMBL/GenBank/DDBJ whole genome shotgun (WGS) entry which is preliminary data.</text>
</comment>
<evidence type="ECO:0000259" key="8">
    <source>
        <dbReference type="PROSITE" id="PS50893"/>
    </source>
</evidence>
<keyword evidence="2" id="KW-0813">Transport</keyword>
<keyword evidence="3" id="KW-1003">Cell membrane</keyword>
<dbReference type="CDD" id="cd03225">
    <property type="entry name" value="ABC_cobalt_CbiO_domain1"/>
    <property type="match status" value="2"/>
</dbReference>
<keyword evidence="10" id="KW-1185">Reference proteome</keyword>
<sequence length="509" mass="57007">MKQAAIVCENLTFRYFEKSKPVIDNVSLTIPAGEVTVLMGSSGCGKSTLAAVLCGLLPENGGFLTKGSIELFGTPLKELNPSDRAEKISMMFQNPDLQFCMATLREELYFCMENIRVPAERMRERAQLSARVMGTEHLLDRKLFSLSGGEKQRAVLTCIHLLDASCILLDEPFANLDPDAVQEMMKLLRRMCREQGKTIVAIDHMADHWMDTADRFLLLGEGGRVLCEAQTAEELEQARPLFREQGVAYPGIWQETRKAPLVVKSTEDGLRLSRVTMPEIPQKPKKRRRLRGNVAEQDSLLFEGDAIFPDGCITAILGPSGCGKTSLMMTFLKQRDYLGDIVIVENGYVRELRSIDQKGCFDEVGIAFQNPSNQFITQNVTEEVADGLSRRYAGETPEQIKQRALDMLDTCGLRKYQKFSPYMLSQGQQRRLAVLSVLAGGQKLLLLDEPTYGQDYRSARALMDQVCARVKEDGLTVIMTTHDRGLAEAYADVRYQMCGKKLIREDGSK</sequence>
<protein>
    <submittedName>
        <fullName evidence="9">ATP-binding cassette domain-containing protein</fullName>
    </submittedName>
</protein>
<dbReference type="PROSITE" id="PS50893">
    <property type="entry name" value="ABC_TRANSPORTER_2"/>
    <property type="match status" value="2"/>
</dbReference>
<dbReference type="InterPro" id="IPR050095">
    <property type="entry name" value="ECF_ABC_transporter_ATP-bd"/>
</dbReference>
<evidence type="ECO:0000256" key="5">
    <source>
        <dbReference type="ARBA" id="ARBA00022840"/>
    </source>
</evidence>
<feature type="domain" description="ABC transporter" evidence="8">
    <location>
        <begin position="6"/>
        <end position="247"/>
    </location>
</feature>
<dbReference type="InterPro" id="IPR015856">
    <property type="entry name" value="ABC_transpr_CbiO/EcfA_su"/>
</dbReference>
<evidence type="ECO:0000256" key="7">
    <source>
        <dbReference type="ARBA" id="ARBA00023136"/>
    </source>
</evidence>
<keyword evidence="6" id="KW-1278">Translocase</keyword>
<dbReference type="RefSeq" id="WP_216469144.1">
    <property type="nucleotide sequence ID" value="NZ_JAHLQI010000001.1"/>
</dbReference>
<dbReference type="EMBL" id="JAHLQI010000001">
    <property type="protein sequence ID" value="MBU5489552.1"/>
    <property type="molecule type" value="Genomic_DNA"/>
</dbReference>
<dbReference type="GO" id="GO:0005524">
    <property type="term" value="F:ATP binding"/>
    <property type="evidence" value="ECO:0007669"/>
    <property type="project" value="UniProtKB-KW"/>
</dbReference>
<proteinExistence type="predicted"/>
<evidence type="ECO:0000313" key="10">
    <source>
        <dbReference type="Proteomes" id="UP000783588"/>
    </source>
</evidence>
<dbReference type="PANTHER" id="PTHR43553">
    <property type="entry name" value="HEAVY METAL TRANSPORTER"/>
    <property type="match status" value="1"/>
</dbReference>
<name>A0ABS6EPP1_9FIRM</name>
<evidence type="ECO:0000256" key="2">
    <source>
        <dbReference type="ARBA" id="ARBA00022448"/>
    </source>
</evidence>
<dbReference type="InterPro" id="IPR017871">
    <property type="entry name" value="ABC_transporter-like_CS"/>
</dbReference>